<accession>A0A1U7CR33</accession>
<protein>
    <submittedName>
        <fullName evidence="2">Uncharacterized protein</fullName>
    </submittedName>
</protein>
<dbReference type="AlphaFoldDB" id="A0A1U7CR33"/>
<evidence type="ECO:0000313" key="3">
    <source>
        <dbReference type="Proteomes" id="UP000186309"/>
    </source>
</evidence>
<sequence length="296" mass="32183">MRWGHSGRFAISLTTSVPESRPPREVGFVRAENPRRRRPKPLPVPPRRPGSTRPDEPPVVPAEFGFVRSTKPGRTRNINPLSTTHSSQQHDWLRLPGKPTVAPRVATSKSFASPVVDGRSWASNGPLPPAGQLGPFGAFSWPAFGFVPPVRHSLSSRIVKEPGEAGPPLPLLLSTIAKSETVYATICSYSERPECKPPWRRGDNRPHENGVRGRPGPVGAPLVGARFVSRRPLTLGDRAPTRGAPTANHRPGFSERLEAPACGWLMRPVPVLICTSETECYISDGVLRPTPTTPTS</sequence>
<gene>
    <name evidence="2" type="ORF">BSF38_02847</name>
</gene>
<dbReference type="Proteomes" id="UP000186309">
    <property type="component" value="Chromosome"/>
</dbReference>
<proteinExistence type="predicted"/>
<dbReference type="KEGG" id="pbor:BSF38_02847"/>
<evidence type="ECO:0000313" key="2">
    <source>
        <dbReference type="EMBL" id="APW61333.1"/>
    </source>
</evidence>
<dbReference type="EMBL" id="CP019082">
    <property type="protein sequence ID" value="APW61333.1"/>
    <property type="molecule type" value="Genomic_DNA"/>
</dbReference>
<feature type="compositionally biased region" description="Basic and acidic residues" evidence="1">
    <location>
        <begin position="198"/>
        <end position="211"/>
    </location>
</feature>
<reference evidence="3" key="1">
    <citation type="submission" date="2016-12" db="EMBL/GenBank/DDBJ databases">
        <title>Comparative genomics of four Isosphaeraceae planctomycetes: a common pool of plasmids and glycoside hydrolase genes.</title>
        <authorList>
            <person name="Ivanova A."/>
        </authorList>
    </citation>
    <scope>NUCLEOTIDE SEQUENCE [LARGE SCALE GENOMIC DNA]</scope>
    <source>
        <strain evidence="3">PX4</strain>
    </source>
</reference>
<organism evidence="2 3">
    <name type="scientific">Paludisphaera borealis</name>
    <dbReference type="NCBI Taxonomy" id="1387353"/>
    <lineage>
        <taxon>Bacteria</taxon>
        <taxon>Pseudomonadati</taxon>
        <taxon>Planctomycetota</taxon>
        <taxon>Planctomycetia</taxon>
        <taxon>Isosphaerales</taxon>
        <taxon>Isosphaeraceae</taxon>
        <taxon>Paludisphaera</taxon>
    </lineage>
</organism>
<feature type="compositionally biased region" description="Low complexity" evidence="1">
    <location>
        <begin position="212"/>
        <end position="222"/>
    </location>
</feature>
<keyword evidence="3" id="KW-1185">Reference proteome</keyword>
<evidence type="ECO:0000256" key="1">
    <source>
        <dbReference type="SAM" id="MobiDB-lite"/>
    </source>
</evidence>
<feature type="compositionally biased region" description="Polar residues" evidence="1">
    <location>
        <begin position="76"/>
        <end position="90"/>
    </location>
</feature>
<feature type="region of interest" description="Disordered" evidence="1">
    <location>
        <begin position="1"/>
        <end position="93"/>
    </location>
</feature>
<feature type="region of interest" description="Disordered" evidence="1">
    <location>
        <begin position="198"/>
        <end position="222"/>
    </location>
</feature>
<dbReference type="STRING" id="1387353.BSF38_02847"/>
<name>A0A1U7CR33_9BACT</name>